<evidence type="ECO:0000313" key="1">
    <source>
        <dbReference type="Proteomes" id="UP000887579"/>
    </source>
</evidence>
<dbReference type="WBParaSite" id="ES5_v2.g22656.t1">
    <property type="protein sequence ID" value="ES5_v2.g22656.t1"/>
    <property type="gene ID" value="ES5_v2.g22656"/>
</dbReference>
<accession>A0AC34FYU1</accession>
<evidence type="ECO:0000313" key="2">
    <source>
        <dbReference type="WBParaSite" id="ES5_v2.g22656.t1"/>
    </source>
</evidence>
<organism evidence="1 2">
    <name type="scientific">Panagrolaimus sp. ES5</name>
    <dbReference type="NCBI Taxonomy" id="591445"/>
    <lineage>
        <taxon>Eukaryota</taxon>
        <taxon>Metazoa</taxon>
        <taxon>Ecdysozoa</taxon>
        <taxon>Nematoda</taxon>
        <taxon>Chromadorea</taxon>
        <taxon>Rhabditida</taxon>
        <taxon>Tylenchina</taxon>
        <taxon>Panagrolaimomorpha</taxon>
        <taxon>Panagrolaimoidea</taxon>
        <taxon>Panagrolaimidae</taxon>
        <taxon>Panagrolaimus</taxon>
    </lineage>
</organism>
<sequence length="1033" mass="116837">MIASPLLALTRKDTKFCWGDVEQGAFEALKEKLVSAPILAQPDYDAAIDGSKPFIIWTDASKTGVGAVLTQEDEEKRLHPLFYISKACSEAERNYSITQLEALAVVVAMRKLRTFVMGAKVIIRTDHQPLMGLFKNANLSPQLIRWALELQEYRDLKIEFVKGKANTVADALSRCHVDAEFGEHVEVLDSVVFAVQQKAENWFELLKGDESWQKVCEKVEKEGRTLHEKSIFGLEDNCLVKIESFGRERKVVPVEERKALWEEVHYGQLGGHFGAKKLRQLLSLRYFWPGMAKDVAEWTKACMKCFAHRSHKRERPPLCAVRTEYPMQIIGMDLAEMPLSEEGFKYILVIVDHFTKFAAAWPLKTKTAEEVASRFLENWCLREVRFPGHIISDMGLEFDNKLMERVAKLTGIKAMFSCGYNSQFNGLSERFIQTLKKLLAKRVNEAFEWSSAVPFALFAYNSIPHEATGESPHFLLHGFDAVIPRDIDPAERPSIYQADIDEYKHQVLENLHACQEIVKERFENYRLAMEKHYDSRNRTAETKISAGDLVYIELPTERAKNALSKLASRWEGPARVLEVGNTHVRVKFLKGENVKEIHLSQVVKWTGNEDDAQVLKGKTTRKTRARNNLNNVNFRKEGNPDDLLGVWYSCPDKDCELSIGMLIPSSSFANVTANSVMDLAEKTYIAGSSKWSFACKENVLRNAGNDLDEVVINVPRATLHAAWKAALGLCSHRRDAFKKNLGKTLVEKEVGDVEMIHNMVAFVANAKYMGSGKSDTVVAGGENASFLAKATGAQHWPLMSTEEYLIRSKVVFGAAVKRLIYFPNGDLFFRPDANFAEAARIMLESIKMLDECNNVQVIVLPVFRHCGYPDISQEFIKWFKEQSKVDGDRFIGDKEIDEKKLVNWLNATPRDTTSTQYVNDKGIISKAGVKRLAEYLNQLGDAFKVNIAEEKPMDNPKHSESSKATPNVSNNAHGHQKVQGAWGSDSRKARPNDGHSRGSASANLQSNQEERTDRRPAPYHFNRNRGRSNYRGR</sequence>
<dbReference type="Proteomes" id="UP000887579">
    <property type="component" value="Unplaced"/>
</dbReference>
<protein>
    <submittedName>
        <fullName evidence="2">Integrase catalytic domain-containing protein</fullName>
    </submittedName>
</protein>
<proteinExistence type="predicted"/>
<name>A0AC34FYU1_9BILA</name>
<reference evidence="2" key="1">
    <citation type="submission" date="2022-11" db="UniProtKB">
        <authorList>
            <consortium name="WormBaseParasite"/>
        </authorList>
    </citation>
    <scope>IDENTIFICATION</scope>
</reference>